<keyword evidence="1 3" id="KW-0808">Transferase</keyword>
<dbReference type="CDD" id="cd03794">
    <property type="entry name" value="GT4_WbuB-like"/>
    <property type="match status" value="1"/>
</dbReference>
<dbReference type="OrthoDB" id="9794575at2"/>
<accession>A0A506PEZ0</accession>
<dbReference type="Pfam" id="PF13439">
    <property type="entry name" value="Glyco_transf_4"/>
    <property type="match status" value="1"/>
</dbReference>
<evidence type="ECO:0000313" key="3">
    <source>
        <dbReference type="EMBL" id="TPV32433.1"/>
    </source>
</evidence>
<dbReference type="PANTHER" id="PTHR46401">
    <property type="entry name" value="GLYCOSYLTRANSFERASE WBBK-RELATED"/>
    <property type="match status" value="1"/>
</dbReference>
<comment type="caution">
    <text evidence="3">The sequence shown here is derived from an EMBL/GenBank/DDBJ whole genome shotgun (WGS) entry which is preliminary data.</text>
</comment>
<evidence type="ECO:0000313" key="4">
    <source>
        <dbReference type="Proteomes" id="UP000317332"/>
    </source>
</evidence>
<dbReference type="PANTHER" id="PTHR46401:SF2">
    <property type="entry name" value="GLYCOSYLTRANSFERASE WBBK-RELATED"/>
    <property type="match status" value="1"/>
</dbReference>
<evidence type="ECO:0000256" key="1">
    <source>
        <dbReference type="ARBA" id="ARBA00022679"/>
    </source>
</evidence>
<dbReference type="RefSeq" id="WP_140990928.1">
    <property type="nucleotide sequence ID" value="NZ_VHIQ01000006.1"/>
</dbReference>
<organism evidence="3 4">
    <name type="scientific">Paucihalobacter ruber</name>
    <dbReference type="NCBI Taxonomy" id="2567861"/>
    <lineage>
        <taxon>Bacteria</taxon>
        <taxon>Pseudomonadati</taxon>
        <taxon>Bacteroidota</taxon>
        <taxon>Flavobacteriia</taxon>
        <taxon>Flavobacteriales</taxon>
        <taxon>Flavobacteriaceae</taxon>
        <taxon>Paucihalobacter</taxon>
    </lineage>
</organism>
<name>A0A506PEZ0_9FLAO</name>
<keyword evidence="4" id="KW-1185">Reference proteome</keyword>
<dbReference type="GO" id="GO:0016757">
    <property type="term" value="F:glycosyltransferase activity"/>
    <property type="evidence" value="ECO:0007669"/>
    <property type="project" value="TreeGrafter"/>
</dbReference>
<dbReference type="Proteomes" id="UP000317332">
    <property type="component" value="Unassembled WGS sequence"/>
</dbReference>
<gene>
    <name evidence="3" type="ORF">FJ651_12795</name>
</gene>
<feature type="domain" description="Glycosyltransferase subfamily 4-like N-terminal" evidence="2">
    <location>
        <begin position="105"/>
        <end position="235"/>
    </location>
</feature>
<dbReference type="EMBL" id="VHIQ01000006">
    <property type="protein sequence ID" value="TPV32433.1"/>
    <property type="molecule type" value="Genomic_DNA"/>
</dbReference>
<proteinExistence type="predicted"/>
<sequence>MKSKKVLIIAYYWPPAGGPGVQRWLKFVKYLPNFGIEPVVFVPENASYPITDDSLINDIPESLEILKLPIKEPYALAAILSKKRTGTLASGVISEERKQSFIEKVLLFVRGNLFIPDARVSWVRPSVIFLQDYIANHHIDTIVTTGPPHSLHLIGEQLKQKTKLKWVADFRDPWTTIGYHKALKLIGYANRKHEKLEKKVLNQADQIIVTSRKTQAEFQTKTDKPVTVITNGYDVYKRTSQPKDEKFTLAHIGSLLSKRNPVLLWKVLKELILEDDAFKANFKLRLAGVVSDEVIGSLEEHELLSYVEQLGYVSHTKAQELQQTARVLLLLEIDSEDTKAIIPGKLFEYMVSETPILAIGPEDSDVENLINTTNTGLYAVAGDTDGMKCLILSYFRQFQNGELKSHPIGLAQFSRKTLTKKLADLL</sequence>
<evidence type="ECO:0000259" key="2">
    <source>
        <dbReference type="Pfam" id="PF13439"/>
    </source>
</evidence>
<dbReference type="AlphaFoldDB" id="A0A506PEZ0"/>
<protein>
    <submittedName>
        <fullName evidence="3">Glycosyltransferase family 4 protein</fullName>
    </submittedName>
</protein>
<reference evidence="3 4" key="1">
    <citation type="submission" date="2019-06" db="EMBL/GenBank/DDBJ databases">
        <title>Flavobacteriaceae Paucihalobacterium erythroidium CWB-1, complete genome.</title>
        <authorList>
            <person name="Wu S."/>
        </authorList>
    </citation>
    <scope>NUCLEOTIDE SEQUENCE [LARGE SCALE GENOMIC DNA]</scope>
    <source>
        <strain evidence="3 4">CWB-1</strain>
    </source>
</reference>
<dbReference type="Gene3D" id="3.40.50.2000">
    <property type="entry name" value="Glycogen Phosphorylase B"/>
    <property type="match status" value="2"/>
</dbReference>
<dbReference type="GO" id="GO:0009103">
    <property type="term" value="P:lipopolysaccharide biosynthetic process"/>
    <property type="evidence" value="ECO:0007669"/>
    <property type="project" value="TreeGrafter"/>
</dbReference>
<dbReference type="InterPro" id="IPR028098">
    <property type="entry name" value="Glyco_trans_4-like_N"/>
</dbReference>
<dbReference type="SUPFAM" id="SSF53756">
    <property type="entry name" value="UDP-Glycosyltransferase/glycogen phosphorylase"/>
    <property type="match status" value="1"/>
</dbReference>